<dbReference type="Proteomes" id="UP000886842">
    <property type="component" value="Unassembled WGS sequence"/>
</dbReference>
<dbReference type="InterPro" id="IPR013078">
    <property type="entry name" value="His_Pase_superF_clade-1"/>
</dbReference>
<name>A0A9D1KMM1_9ACTN</name>
<dbReference type="Gene3D" id="3.40.50.1240">
    <property type="entry name" value="Phosphoglycerate mutase-like"/>
    <property type="match status" value="1"/>
</dbReference>
<evidence type="ECO:0000313" key="1">
    <source>
        <dbReference type="EMBL" id="HIT74403.1"/>
    </source>
</evidence>
<reference evidence="1" key="2">
    <citation type="journal article" date="2021" name="PeerJ">
        <title>Extensive microbial diversity within the chicken gut microbiome revealed by metagenomics and culture.</title>
        <authorList>
            <person name="Gilroy R."/>
            <person name="Ravi A."/>
            <person name="Getino M."/>
            <person name="Pursley I."/>
            <person name="Horton D.L."/>
            <person name="Alikhan N.F."/>
            <person name="Baker D."/>
            <person name="Gharbi K."/>
            <person name="Hall N."/>
            <person name="Watson M."/>
            <person name="Adriaenssens E.M."/>
            <person name="Foster-Nyarko E."/>
            <person name="Jarju S."/>
            <person name="Secka A."/>
            <person name="Antonio M."/>
            <person name="Oren A."/>
            <person name="Chaudhuri R.R."/>
            <person name="La Ragione R."/>
            <person name="Hildebrand F."/>
            <person name="Pallen M.J."/>
        </authorList>
    </citation>
    <scope>NUCLEOTIDE SEQUENCE</scope>
    <source>
        <strain evidence="1">ChiGjej1B1-24693</strain>
    </source>
</reference>
<dbReference type="SUPFAM" id="SSF53254">
    <property type="entry name" value="Phosphoglycerate mutase-like"/>
    <property type="match status" value="1"/>
</dbReference>
<gene>
    <name evidence="1" type="ORF">IAA98_02330</name>
</gene>
<proteinExistence type="predicted"/>
<dbReference type="InterPro" id="IPR029033">
    <property type="entry name" value="His_PPase_superfam"/>
</dbReference>
<dbReference type="EMBL" id="DVLP01000069">
    <property type="protein sequence ID" value="HIT74403.1"/>
    <property type="molecule type" value="Genomic_DNA"/>
</dbReference>
<sequence length="234" mass="25388">MRLHIIRHGDPDYANDTITELGHREAAACAERMAGLGITHLYSSPMGRAQATARYTAERIGMEPTILDWTAELHLPRITDLDGEPTAPWNIAGEIVRQTGTAPTDEAWHELTEFEGIDLQGRQAELTAGSDEFLAGLGYRRNGGVYEIDGPDEMVVAVFCHAGFGVSWLAHLLGLPVTLAWAGFYWAPTSVTSILMERRSPHRAVPRALAVADTSHILAAGLPQNTRGLPANTA</sequence>
<comment type="caution">
    <text evidence="1">The sequence shown here is derived from an EMBL/GenBank/DDBJ whole genome shotgun (WGS) entry which is preliminary data.</text>
</comment>
<evidence type="ECO:0000313" key="2">
    <source>
        <dbReference type="Proteomes" id="UP000886842"/>
    </source>
</evidence>
<dbReference type="SMART" id="SM00855">
    <property type="entry name" value="PGAM"/>
    <property type="match status" value="1"/>
</dbReference>
<dbReference type="Pfam" id="PF00300">
    <property type="entry name" value="His_Phos_1"/>
    <property type="match status" value="1"/>
</dbReference>
<dbReference type="CDD" id="cd07067">
    <property type="entry name" value="HP_PGM_like"/>
    <property type="match status" value="1"/>
</dbReference>
<organism evidence="1 2">
    <name type="scientific">Candidatus Avipropionibacterium avicola</name>
    <dbReference type="NCBI Taxonomy" id="2840701"/>
    <lineage>
        <taxon>Bacteria</taxon>
        <taxon>Bacillati</taxon>
        <taxon>Actinomycetota</taxon>
        <taxon>Actinomycetes</taxon>
        <taxon>Propionibacteriales</taxon>
        <taxon>Propionibacteriaceae</taxon>
        <taxon>Propionibacteriaceae incertae sedis</taxon>
        <taxon>Candidatus Avipropionibacterium</taxon>
    </lineage>
</organism>
<dbReference type="AlphaFoldDB" id="A0A9D1KMM1"/>
<protein>
    <submittedName>
        <fullName evidence="1">Histidine phosphatase family protein</fullName>
    </submittedName>
</protein>
<reference evidence="1" key="1">
    <citation type="submission" date="2020-10" db="EMBL/GenBank/DDBJ databases">
        <authorList>
            <person name="Gilroy R."/>
        </authorList>
    </citation>
    <scope>NUCLEOTIDE SEQUENCE</scope>
    <source>
        <strain evidence="1">ChiGjej1B1-24693</strain>
    </source>
</reference>
<accession>A0A9D1KMM1</accession>